<name>A0A926NND7_9SPHI</name>
<evidence type="ECO:0000313" key="2">
    <source>
        <dbReference type="EMBL" id="MBD1392926.1"/>
    </source>
</evidence>
<gene>
    <name evidence="2" type="ORF">IDJ76_07445</name>
</gene>
<keyword evidence="1" id="KW-1133">Transmembrane helix</keyword>
<dbReference type="RefSeq" id="WP_191162295.1">
    <property type="nucleotide sequence ID" value="NZ_JACWMX010000002.1"/>
</dbReference>
<keyword evidence="1" id="KW-0472">Membrane</keyword>
<sequence length="50" mass="5799">MKTDNTVERPPKTEEEHFAPIGTIVFITLLLALTALIWFSLYNLQLERHS</sequence>
<proteinExistence type="predicted"/>
<keyword evidence="3" id="KW-1185">Reference proteome</keyword>
<dbReference type="EMBL" id="JACWMX010000002">
    <property type="protein sequence ID" value="MBD1392926.1"/>
    <property type="molecule type" value="Genomic_DNA"/>
</dbReference>
<protein>
    <recommendedName>
        <fullName evidence="4">Cytochrome c oxidase subunit 2A</fullName>
    </recommendedName>
</protein>
<keyword evidence="1" id="KW-0812">Transmembrane</keyword>
<evidence type="ECO:0008006" key="4">
    <source>
        <dbReference type="Google" id="ProtNLM"/>
    </source>
</evidence>
<evidence type="ECO:0000256" key="1">
    <source>
        <dbReference type="SAM" id="Phobius"/>
    </source>
</evidence>
<evidence type="ECO:0000313" key="3">
    <source>
        <dbReference type="Proteomes" id="UP000619078"/>
    </source>
</evidence>
<reference evidence="2" key="1">
    <citation type="submission" date="2020-09" db="EMBL/GenBank/DDBJ databases">
        <title>Novel species of Mucilaginibacter isolated from a glacier on the Tibetan Plateau.</title>
        <authorList>
            <person name="Liu Q."/>
            <person name="Xin Y.-H."/>
        </authorList>
    </citation>
    <scope>NUCLEOTIDE SEQUENCE</scope>
    <source>
        <strain evidence="2">ZB1P21</strain>
    </source>
</reference>
<organism evidence="2 3">
    <name type="scientific">Mucilaginibacter glaciei</name>
    <dbReference type="NCBI Taxonomy" id="2772109"/>
    <lineage>
        <taxon>Bacteria</taxon>
        <taxon>Pseudomonadati</taxon>
        <taxon>Bacteroidota</taxon>
        <taxon>Sphingobacteriia</taxon>
        <taxon>Sphingobacteriales</taxon>
        <taxon>Sphingobacteriaceae</taxon>
        <taxon>Mucilaginibacter</taxon>
    </lineage>
</organism>
<feature type="transmembrane region" description="Helical" evidence="1">
    <location>
        <begin position="20"/>
        <end position="44"/>
    </location>
</feature>
<comment type="caution">
    <text evidence="2">The sequence shown here is derived from an EMBL/GenBank/DDBJ whole genome shotgun (WGS) entry which is preliminary data.</text>
</comment>
<accession>A0A926NND7</accession>
<dbReference type="AlphaFoldDB" id="A0A926NND7"/>
<dbReference type="Proteomes" id="UP000619078">
    <property type="component" value="Unassembled WGS sequence"/>
</dbReference>